<dbReference type="AlphaFoldDB" id="A0A839RK22"/>
<feature type="domain" description="FAD-binding" evidence="2">
    <location>
        <begin position="5"/>
        <end position="345"/>
    </location>
</feature>
<dbReference type="PANTHER" id="PTHR43476">
    <property type="entry name" value="3-(3-HYDROXY-PHENYL)PROPIONATE/3-HYDROXYCINNAMIC ACID HYDROXYLASE"/>
    <property type="match status" value="1"/>
</dbReference>
<dbReference type="OrthoDB" id="8670884at2"/>
<dbReference type="SUPFAM" id="SSF51905">
    <property type="entry name" value="FAD/NAD(P)-binding domain"/>
    <property type="match status" value="1"/>
</dbReference>
<reference evidence="3 4" key="1">
    <citation type="submission" date="2020-08" db="EMBL/GenBank/DDBJ databases">
        <title>Sequencing the genomes of 1000 actinobacteria strains.</title>
        <authorList>
            <person name="Klenk H.-P."/>
        </authorList>
    </citation>
    <scope>NUCLEOTIDE SEQUENCE [LARGE SCALE GENOMIC DNA]</scope>
    <source>
        <strain evidence="3 4">DSM 45258</strain>
    </source>
</reference>
<dbReference type="EMBL" id="JACHWS010000001">
    <property type="protein sequence ID" value="MBB3036578.1"/>
    <property type="molecule type" value="Genomic_DNA"/>
</dbReference>
<dbReference type="GO" id="GO:0071949">
    <property type="term" value="F:FAD binding"/>
    <property type="evidence" value="ECO:0007669"/>
    <property type="project" value="InterPro"/>
</dbReference>
<dbReference type="Gene3D" id="3.30.9.10">
    <property type="entry name" value="D-Amino Acid Oxidase, subunit A, domain 2"/>
    <property type="match status" value="1"/>
</dbReference>
<dbReference type="InterPro" id="IPR036188">
    <property type="entry name" value="FAD/NAD-bd_sf"/>
</dbReference>
<dbReference type="PANTHER" id="PTHR43476:SF3">
    <property type="entry name" value="FAD-BINDING MONOOXYGENASE"/>
    <property type="match status" value="1"/>
</dbReference>
<evidence type="ECO:0000259" key="2">
    <source>
        <dbReference type="Pfam" id="PF01494"/>
    </source>
</evidence>
<dbReference type="PRINTS" id="PR00420">
    <property type="entry name" value="RNGMNOXGNASE"/>
</dbReference>
<dbReference type="GO" id="GO:0008688">
    <property type="term" value="F:3-(3-hydroxyphenyl)propionate hydroxylase activity"/>
    <property type="evidence" value="ECO:0007669"/>
    <property type="project" value="UniProtKB-EC"/>
</dbReference>
<evidence type="ECO:0000256" key="1">
    <source>
        <dbReference type="ARBA" id="ARBA00023002"/>
    </source>
</evidence>
<dbReference type="Pfam" id="PF01494">
    <property type="entry name" value="FAD_binding_3"/>
    <property type="match status" value="1"/>
</dbReference>
<dbReference type="InterPro" id="IPR050631">
    <property type="entry name" value="PheA/TfdB_FAD_monoxygenase"/>
</dbReference>
<comment type="caution">
    <text evidence="3">The sequence shown here is derived from an EMBL/GenBank/DDBJ whole genome shotgun (WGS) entry which is preliminary data.</text>
</comment>
<sequence>MLYIPAVVIGAGPTGASAAIMLGQRNIQTLVLERWPEVYPLPRAVHFDDEIFRIFAAMDLEDDVNAISRPAPGMRLTDAQHRVLSDLRRERQIHGYPQANMFDQPDLERVLRKALDKYPSVEFRGGVEVFAVEQAPGGPGAVRVRYREGDTEHEVWTDAVLGCDGANSLTRGVVGAKMENFRFQQQWLVVDIATTEPLDVYDGVQQVCDSDRAATFMPISPERYRWEFRLKAGERPEDFTHDRVLELTLPWLEGVDLEKVTFLRQTCYTFRGVVADKWQRGRVFLLGDAAHQTPPFIGQGLCAGVRDVANLVWKLALVLDGKADDRILGTYEAERRPYARRVVQLAIVVGAAMTGGPAQFNSARNGVIRAVTRLTGSEDQFVAALWPTFGKGPLVHHGGRGKRTGDVFAQPVIGGQRLDALIGLNWAIIYRGADRTAAFDAETRSFFESLGLSVVRVGADDTEAQALLDFYRADAVLIRPDRIVAAAADSPDLRTWQRQLAAAGINPTTVKEFR</sequence>
<accession>A0A839RK22</accession>
<keyword evidence="4" id="KW-1185">Reference proteome</keyword>
<dbReference type="RefSeq" id="WP_064441709.1">
    <property type="nucleotide sequence ID" value="NZ_BDDI01000015.1"/>
</dbReference>
<organism evidence="3 4">
    <name type="scientific">Hoyosella altamirensis</name>
    <dbReference type="NCBI Taxonomy" id="616997"/>
    <lineage>
        <taxon>Bacteria</taxon>
        <taxon>Bacillati</taxon>
        <taxon>Actinomycetota</taxon>
        <taxon>Actinomycetes</taxon>
        <taxon>Mycobacteriales</taxon>
        <taxon>Hoyosellaceae</taxon>
        <taxon>Hoyosella</taxon>
    </lineage>
</organism>
<dbReference type="NCBIfam" id="NF004829">
    <property type="entry name" value="PRK06183.1-3"/>
    <property type="match status" value="1"/>
</dbReference>
<name>A0A839RK22_9ACTN</name>
<dbReference type="GO" id="GO:0019622">
    <property type="term" value="P:3-(3-hydroxy)phenylpropionate catabolic process"/>
    <property type="evidence" value="ECO:0007669"/>
    <property type="project" value="TreeGrafter"/>
</dbReference>
<evidence type="ECO:0000313" key="3">
    <source>
        <dbReference type="EMBL" id="MBB3036578.1"/>
    </source>
</evidence>
<protein>
    <submittedName>
        <fullName evidence="3">3-(3-hydroxy-phenyl)propionate hydroxylase</fullName>
        <ecNumber evidence="3">1.14.13.127</ecNumber>
    </submittedName>
</protein>
<dbReference type="Gene3D" id="3.50.50.60">
    <property type="entry name" value="FAD/NAD(P)-binding domain"/>
    <property type="match status" value="1"/>
</dbReference>
<dbReference type="EC" id="1.14.13.127" evidence="3"/>
<dbReference type="Proteomes" id="UP000567922">
    <property type="component" value="Unassembled WGS sequence"/>
</dbReference>
<proteinExistence type="predicted"/>
<keyword evidence="1 3" id="KW-0560">Oxidoreductase</keyword>
<dbReference type="InterPro" id="IPR002938">
    <property type="entry name" value="FAD-bd"/>
</dbReference>
<gene>
    <name evidence="3" type="ORF">FHU29_001012</name>
</gene>
<evidence type="ECO:0000313" key="4">
    <source>
        <dbReference type="Proteomes" id="UP000567922"/>
    </source>
</evidence>